<sequence>QMEGKSENGPDGRALSPGKKLCKGSGNGRTLCPCTPSPTTTFGDLRNAKAGQARRRRIPSVAPPPELQDWLRTFQRWSGPEKLLALDELIDRCEPAQIKYMMQCRYWRVLAEDNLLWREKCREEGIEEPLHLRKRRLLSPGFMYSPWKFAFLRQHRIDMNWNSGELRPPKVLKGHDDHVITCLQFCGNRIVSGSDDNTLKVWSAVTAPRWCVQTLVGHTGGVWSSQMRDSIVISGSTDRTLKVWNADSGDGECVHTLYGHTSTVRCMHLHGNRVVSGSRDATLRLWDIETGQCLHVLMGHVAAVRCVQYDGNKVVSGAYDYTVKVWDPESESCTHTLQGHTNRVYSLQFDGTHIVSGSLDTSIRVWDVESGNCLHTLMGHQSLTSGMELRDNILVSGNADSTVKIWDIKTGQCLQTLQG</sequence>
<dbReference type="PROSITE" id="PS50082">
    <property type="entry name" value="WD_REPEATS_2"/>
    <property type="match status" value="6"/>
</dbReference>
<dbReference type="Gene3D" id="1.20.1280.50">
    <property type="match status" value="1"/>
</dbReference>
<dbReference type="GO" id="GO:0043130">
    <property type="term" value="F:ubiquitin binding"/>
    <property type="evidence" value="ECO:0007669"/>
    <property type="project" value="TreeGrafter"/>
</dbReference>
<dbReference type="AlphaFoldDB" id="A0A093PD07"/>
<evidence type="ECO:0000256" key="4">
    <source>
        <dbReference type="SAM" id="MobiDB-lite"/>
    </source>
</evidence>
<dbReference type="PROSITE" id="PS00678">
    <property type="entry name" value="WD_REPEATS_1"/>
    <property type="match status" value="4"/>
</dbReference>
<dbReference type="Gene3D" id="2.130.10.10">
    <property type="entry name" value="YVTN repeat-like/Quinoprotein amine dehydrogenase"/>
    <property type="match status" value="1"/>
</dbReference>
<protein>
    <submittedName>
        <fullName evidence="5">F-box/WD repeat-containing protein 7</fullName>
    </submittedName>
</protein>
<evidence type="ECO:0000313" key="5">
    <source>
        <dbReference type="EMBL" id="KFW74311.1"/>
    </source>
</evidence>
<dbReference type="InterPro" id="IPR019775">
    <property type="entry name" value="WD40_repeat_CS"/>
</dbReference>
<keyword evidence="2" id="KW-0677">Repeat</keyword>
<evidence type="ECO:0000256" key="1">
    <source>
        <dbReference type="ARBA" id="ARBA00022574"/>
    </source>
</evidence>
<dbReference type="PROSITE" id="PS50294">
    <property type="entry name" value="WD_REPEATS_REGION"/>
    <property type="match status" value="5"/>
</dbReference>
<feature type="non-terminal residue" evidence="5">
    <location>
        <position position="419"/>
    </location>
</feature>
<feature type="repeat" description="WD" evidence="3">
    <location>
        <begin position="215"/>
        <end position="249"/>
    </location>
</feature>
<dbReference type="CDD" id="cd00200">
    <property type="entry name" value="WD40"/>
    <property type="match status" value="1"/>
</dbReference>
<dbReference type="InterPro" id="IPR036322">
    <property type="entry name" value="WD40_repeat_dom_sf"/>
</dbReference>
<dbReference type="InterPro" id="IPR020472">
    <property type="entry name" value="WD40_PAC1"/>
</dbReference>
<dbReference type="EMBL" id="KL668804">
    <property type="protein sequence ID" value="KFW74311.1"/>
    <property type="molecule type" value="Genomic_DNA"/>
</dbReference>
<evidence type="ECO:0000256" key="3">
    <source>
        <dbReference type="PROSITE-ProRule" id="PRU00221"/>
    </source>
</evidence>
<dbReference type="Proteomes" id="UP000053258">
    <property type="component" value="Unassembled WGS sequence"/>
</dbReference>
<feature type="non-terminal residue" evidence="5">
    <location>
        <position position="1"/>
    </location>
</feature>
<feature type="repeat" description="WD" evidence="3">
    <location>
        <begin position="377"/>
        <end position="416"/>
    </location>
</feature>
<dbReference type="SUPFAM" id="SSF81383">
    <property type="entry name" value="F-box domain"/>
    <property type="match status" value="1"/>
</dbReference>
<keyword evidence="1 3" id="KW-0853">WD repeat</keyword>
<evidence type="ECO:0000313" key="6">
    <source>
        <dbReference type="Proteomes" id="UP000053258"/>
    </source>
</evidence>
<feature type="repeat" description="WD" evidence="3">
    <location>
        <begin position="297"/>
        <end position="336"/>
    </location>
</feature>
<dbReference type="GO" id="GO:0043161">
    <property type="term" value="P:proteasome-mediated ubiquitin-dependent protein catabolic process"/>
    <property type="evidence" value="ECO:0007669"/>
    <property type="project" value="TreeGrafter"/>
</dbReference>
<name>A0A093PD07_9PASS</name>
<dbReference type="InterPro" id="IPR001680">
    <property type="entry name" value="WD40_rpt"/>
</dbReference>
<organism evidence="5 6">
    <name type="scientific">Manacus vitellinus</name>
    <name type="common">golden-collared manakin</name>
    <dbReference type="NCBI Taxonomy" id="328815"/>
    <lineage>
        <taxon>Eukaryota</taxon>
        <taxon>Metazoa</taxon>
        <taxon>Chordata</taxon>
        <taxon>Craniata</taxon>
        <taxon>Vertebrata</taxon>
        <taxon>Euteleostomi</taxon>
        <taxon>Archelosauria</taxon>
        <taxon>Archosauria</taxon>
        <taxon>Dinosauria</taxon>
        <taxon>Saurischia</taxon>
        <taxon>Theropoda</taxon>
        <taxon>Coelurosauria</taxon>
        <taxon>Aves</taxon>
        <taxon>Neognathae</taxon>
        <taxon>Neoaves</taxon>
        <taxon>Telluraves</taxon>
        <taxon>Australaves</taxon>
        <taxon>Passeriformes</taxon>
        <taxon>Pipridae</taxon>
        <taxon>Manacus</taxon>
    </lineage>
</organism>
<evidence type="ECO:0000256" key="2">
    <source>
        <dbReference type="ARBA" id="ARBA00022737"/>
    </source>
</evidence>
<dbReference type="STRING" id="328815.ENSMVIP00005013763"/>
<feature type="repeat" description="WD" evidence="3">
    <location>
        <begin position="337"/>
        <end position="376"/>
    </location>
</feature>
<dbReference type="GO" id="GO:0010992">
    <property type="term" value="P:ubiquitin recycling"/>
    <property type="evidence" value="ECO:0007669"/>
    <property type="project" value="TreeGrafter"/>
</dbReference>
<dbReference type="PRINTS" id="PR00320">
    <property type="entry name" value="GPROTEINBRPT"/>
</dbReference>
<dbReference type="InterPro" id="IPR036047">
    <property type="entry name" value="F-box-like_dom_sf"/>
</dbReference>
<reference evidence="5 6" key="1">
    <citation type="submission" date="2014-06" db="EMBL/GenBank/DDBJ databases">
        <title>Genome evolution of avian class.</title>
        <authorList>
            <person name="Zhang G."/>
            <person name="Li C."/>
        </authorList>
    </citation>
    <scope>NUCLEOTIDE SEQUENCE [LARGE SCALE GENOMIC DNA]</scope>
    <source>
        <strain evidence="5">BGI_N305</strain>
    </source>
</reference>
<dbReference type="Pfam" id="PF00400">
    <property type="entry name" value="WD40"/>
    <property type="match status" value="6"/>
</dbReference>
<feature type="region of interest" description="Disordered" evidence="4">
    <location>
        <begin position="1"/>
        <end position="27"/>
    </location>
</feature>
<gene>
    <name evidence="5" type="ORF">N305_12526</name>
</gene>
<proteinExistence type="predicted"/>
<dbReference type="InterPro" id="IPR015943">
    <property type="entry name" value="WD40/YVTN_repeat-like_dom_sf"/>
</dbReference>
<dbReference type="SUPFAM" id="SSF50978">
    <property type="entry name" value="WD40 repeat-like"/>
    <property type="match status" value="1"/>
</dbReference>
<dbReference type="PANTHER" id="PTHR19849:SF5">
    <property type="entry name" value="RIBOSOMAL RNA-PROCESSING PROTEIN 8"/>
    <property type="match status" value="1"/>
</dbReference>
<accession>A0A093PD07</accession>
<dbReference type="GO" id="GO:0005737">
    <property type="term" value="C:cytoplasm"/>
    <property type="evidence" value="ECO:0007669"/>
    <property type="project" value="TreeGrafter"/>
</dbReference>
<dbReference type="PANTHER" id="PTHR19849">
    <property type="entry name" value="PHOSPHOLIPASE A-2-ACTIVATING PROTEIN"/>
    <property type="match status" value="1"/>
</dbReference>
<dbReference type="GO" id="GO:0005634">
    <property type="term" value="C:nucleus"/>
    <property type="evidence" value="ECO:0007669"/>
    <property type="project" value="TreeGrafter"/>
</dbReference>
<feature type="repeat" description="WD" evidence="3">
    <location>
        <begin position="257"/>
        <end position="296"/>
    </location>
</feature>
<feature type="compositionally biased region" description="Basic and acidic residues" evidence="4">
    <location>
        <begin position="1"/>
        <end position="10"/>
    </location>
</feature>
<feature type="repeat" description="WD" evidence="3">
    <location>
        <begin position="187"/>
        <end position="203"/>
    </location>
</feature>
<dbReference type="OrthoDB" id="190105at2759"/>
<dbReference type="SMART" id="SM00320">
    <property type="entry name" value="WD40"/>
    <property type="match status" value="6"/>
</dbReference>
<keyword evidence="6" id="KW-1185">Reference proteome</keyword>